<comment type="caution">
    <text evidence="1">The sequence shown here is derived from an EMBL/GenBank/DDBJ whole genome shotgun (WGS) entry which is preliminary data.</text>
</comment>
<dbReference type="RefSeq" id="WP_245958780.1">
    <property type="nucleotide sequence ID" value="NZ_QWKZ01000001.1"/>
</dbReference>
<organism evidence="1 2">
    <name type="scientific">Meiothermus luteus</name>
    <dbReference type="NCBI Taxonomy" id="2026184"/>
    <lineage>
        <taxon>Bacteria</taxon>
        <taxon>Thermotogati</taxon>
        <taxon>Deinococcota</taxon>
        <taxon>Deinococci</taxon>
        <taxon>Thermales</taxon>
        <taxon>Thermaceae</taxon>
        <taxon>Meiothermus</taxon>
    </lineage>
</organism>
<gene>
    <name evidence="1" type="ORF">Mlute_00075</name>
</gene>
<sequence length="148" mass="16781">MTRVRRAHHDLMQMERDLFLLTPRHKRLAVSLPAGRIAELLRSAQEMRTLLPNTKPLPEIAFDLEGMGITVHPLSLLPDALQEVLEMAGRARFACQALGMEMGGRLLVSVGLAWLEVQVWRGESLEVLVHELEEVEDEGHPDVLYRKD</sequence>
<evidence type="ECO:0000313" key="2">
    <source>
        <dbReference type="Proteomes" id="UP000265800"/>
    </source>
</evidence>
<dbReference type="AlphaFoldDB" id="A0A399F253"/>
<proteinExistence type="predicted"/>
<name>A0A399F253_9DEIN</name>
<evidence type="ECO:0000313" key="1">
    <source>
        <dbReference type="EMBL" id="RIH90153.1"/>
    </source>
</evidence>
<dbReference type="Proteomes" id="UP000265800">
    <property type="component" value="Unassembled WGS sequence"/>
</dbReference>
<accession>A0A399F253</accession>
<reference evidence="1 2" key="1">
    <citation type="submission" date="2018-08" db="EMBL/GenBank/DDBJ databases">
        <title>Meiothermus luteus KCTC 52599 genome sequencing project.</title>
        <authorList>
            <person name="Da Costa M.S."/>
            <person name="Albuquerque L."/>
            <person name="Raposo P."/>
            <person name="Froufe H.J.C."/>
            <person name="Barroso C.S."/>
            <person name="Egas C."/>
        </authorList>
    </citation>
    <scope>NUCLEOTIDE SEQUENCE [LARGE SCALE GENOMIC DNA]</scope>
    <source>
        <strain evidence="1 2">KCTC 52599</strain>
    </source>
</reference>
<keyword evidence="2" id="KW-1185">Reference proteome</keyword>
<protein>
    <submittedName>
        <fullName evidence="1">Uncharacterized protein</fullName>
    </submittedName>
</protein>
<dbReference type="EMBL" id="QWKZ01000001">
    <property type="protein sequence ID" value="RIH90153.1"/>
    <property type="molecule type" value="Genomic_DNA"/>
</dbReference>